<dbReference type="InterPro" id="IPR002716">
    <property type="entry name" value="PIN_dom"/>
</dbReference>
<keyword evidence="1 6" id="KW-1277">Toxin-antitoxin system</keyword>
<gene>
    <name evidence="6" type="primary">vapC</name>
    <name evidence="8" type="ORF">ACFOD3_25380</name>
</gene>
<keyword evidence="3 6" id="KW-0479">Metal-binding</keyword>
<protein>
    <recommendedName>
        <fullName evidence="6">Ribonuclease VapC</fullName>
        <shortName evidence="6">RNase VapC</shortName>
        <ecNumber evidence="6">3.1.-.-</ecNumber>
    </recommendedName>
    <alternativeName>
        <fullName evidence="6">Toxin VapC</fullName>
    </alternativeName>
</protein>
<evidence type="ECO:0000313" key="8">
    <source>
        <dbReference type="EMBL" id="MFC3003252.1"/>
    </source>
</evidence>
<dbReference type="InterPro" id="IPR022907">
    <property type="entry name" value="VapC_family"/>
</dbReference>
<dbReference type="EC" id="3.1.-.-" evidence="6"/>
<evidence type="ECO:0000256" key="2">
    <source>
        <dbReference type="ARBA" id="ARBA00022722"/>
    </source>
</evidence>
<organism evidence="8 9">
    <name type="scientific">Falsiroseomonas tokyonensis</name>
    <dbReference type="NCBI Taxonomy" id="430521"/>
    <lineage>
        <taxon>Bacteria</taxon>
        <taxon>Pseudomonadati</taxon>
        <taxon>Pseudomonadota</taxon>
        <taxon>Alphaproteobacteria</taxon>
        <taxon>Acetobacterales</taxon>
        <taxon>Roseomonadaceae</taxon>
        <taxon>Falsiroseomonas</taxon>
    </lineage>
</organism>
<dbReference type="InterPro" id="IPR051619">
    <property type="entry name" value="TypeII_TA_RNase_PINc/VapC"/>
</dbReference>
<keyword evidence="6" id="KW-0800">Toxin</keyword>
<evidence type="ECO:0000313" key="9">
    <source>
        <dbReference type="Proteomes" id="UP001595420"/>
    </source>
</evidence>
<dbReference type="RefSeq" id="WP_216839698.1">
    <property type="nucleotide sequence ID" value="NZ_JAFNJS010000010.1"/>
</dbReference>
<keyword evidence="5 6" id="KW-0460">Magnesium</keyword>
<comment type="function">
    <text evidence="6">Toxic component of a toxin-antitoxin (TA) system. An RNase.</text>
</comment>
<evidence type="ECO:0000256" key="3">
    <source>
        <dbReference type="ARBA" id="ARBA00022723"/>
    </source>
</evidence>
<evidence type="ECO:0000259" key="7">
    <source>
        <dbReference type="Pfam" id="PF01850"/>
    </source>
</evidence>
<keyword evidence="4 6" id="KW-0378">Hydrolase</keyword>
<reference evidence="9" key="1">
    <citation type="journal article" date="2019" name="Int. J. Syst. Evol. Microbiol.">
        <title>The Global Catalogue of Microorganisms (GCM) 10K type strain sequencing project: providing services to taxonomists for standard genome sequencing and annotation.</title>
        <authorList>
            <consortium name="The Broad Institute Genomics Platform"/>
            <consortium name="The Broad Institute Genome Sequencing Center for Infectious Disease"/>
            <person name="Wu L."/>
            <person name="Ma J."/>
        </authorList>
    </citation>
    <scope>NUCLEOTIDE SEQUENCE [LARGE SCALE GENOMIC DNA]</scope>
    <source>
        <strain evidence="9">CGMCC 1.16855</strain>
    </source>
</reference>
<feature type="domain" description="PIN" evidence="7">
    <location>
        <begin position="5"/>
        <end position="128"/>
    </location>
</feature>
<dbReference type="InterPro" id="IPR044153">
    <property type="entry name" value="PIN_Pae0151-like"/>
</dbReference>
<comment type="caution">
    <text evidence="8">The sequence shown here is derived from an EMBL/GenBank/DDBJ whole genome shotgun (WGS) entry which is preliminary data.</text>
</comment>
<keyword evidence="2 6" id="KW-0540">Nuclease</keyword>
<feature type="binding site" evidence="6">
    <location>
        <position position="103"/>
    </location>
    <ligand>
        <name>Mg(2+)</name>
        <dbReference type="ChEBI" id="CHEBI:18420"/>
    </ligand>
</feature>
<dbReference type="Proteomes" id="UP001595420">
    <property type="component" value="Unassembled WGS sequence"/>
</dbReference>
<feature type="binding site" evidence="6">
    <location>
        <position position="7"/>
    </location>
    <ligand>
        <name>Mg(2+)</name>
        <dbReference type="ChEBI" id="CHEBI:18420"/>
    </ligand>
</feature>
<dbReference type="Pfam" id="PF01850">
    <property type="entry name" value="PIN"/>
    <property type="match status" value="1"/>
</dbReference>
<evidence type="ECO:0000256" key="6">
    <source>
        <dbReference type="HAMAP-Rule" id="MF_00265"/>
    </source>
</evidence>
<dbReference type="PANTHER" id="PTHR35901">
    <property type="entry name" value="RIBONUCLEASE VAPC3"/>
    <property type="match status" value="1"/>
</dbReference>
<comment type="similarity">
    <text evidence="6">Belongs to the PINc/VapC protein family.</text>
</comment>
<sequence length="138" mass="14947">MSALLLDASATAPWFLIDEADAASDALLLRVGKGGALVPAIWHFEVASILRSAERRSRLTEDLANRVYDRLAAMAITTEAPELGLLARRLHDLARRHGLTPYDAAYLDLASRRRLPLATRDAALIRAAPLEGVALLPA</sequence>
<proteinExistence type="inferred from homology"/>
<comment type="cofactor">
    <cofactor evidence="6">
        <name>Mg(2+)</name>
        <dbReference type="ChEBI" id="CHEBI:18420"/>
    </cofactor>
</comment>
<dbReference type="EMBL" id="JBHRSB010000010">
    <property type="protein sequence ID" value="MFC3003252.1"/>
    <property type="molecule type" value="Genomic_DNA"/>
</dbReference>
<name>A0ABV7C049_9PROT</name>
<evidence type="ECO:0000256" key="4">
    <source>
        <dbReference type="ARBA" id="ARBA00022801"/>
    </source>
</evidence>
<keyword evidence="9" id="KW-1185">Reference proteome</keyword>
<evidence type="ECO:0000256" key="1">
    <source>
        <dbReference type="ARBA" id="ARBA00022649"/>
    </source>
</evidence>
<dbReference type="HAMAP" id="MF_00265">
    <property type="entry name" value="VapC_Nob1"/>
    <property type="match status" value="1"/>
</dbReference>
<dbReference type="CDD" id="cd09873">
    <property type="entry name" value="PIN_Pae0151-like"/>
    <property type="match status" value="1"/>
</dbReference>
<evidence type="ECO:0000256" key="5">
    <source>
        <dbReference type="ARBA" id="ARBA00022842"/>
    </source>
</evidence>
<dbReference type="PANTHER" id="PTHR35901:SF1">
    <property type="entry name" value="EXONUCLEASE VAPC9"/>
    <property type="match status" value="1"/>
</dbReference>
<accession>A0ABV7C049</accession>